<dbReference type="PROSITE" id="PS50144">
    <property type="entry name" value="MATH"/>
    <property type="match status" value="1"/>
</dbReference>
<accession>I1BQX2</accession>
<reference evidence="3 4" key="1">
    <citation type="journal article" date="2009" name="PLoS Genet.">
        <title>Genomic analysis of the basal lineage fungus Rhizopus oryzae reveals a whole-genome duplication.</title>
        <authorList>
            <person name="Ma L.-J."/>
            <person name="Ibrahim A.S."/>
            <person name="Skory C."/>
            <person name="Grabherr M.G."/>
            <person name="Burger G."/>
            <person name="Butler M."/>
            <person name="Elias M."/>
            <person name="Idnurm A."/>
            <person name="Lang B.F."/>
            <person name="Sone T."/>
            <person name="Abe A."/>
            <person name="Calvo S.E."/>
            <person name="Corrochano L.M."/>
            <person name="Engels R."/>
            <person name="Fu J."/>
            <person name="Hansberg W."/>
            <person name="Kim J.-M."/>
            <person name="Kodira C.D."/>
            <person name="Koehrsen M.J."/>
            <person name="Liu B."/>
            <person name="Miranda-Saavedra D."/>
            <person name="O'Leary S."/>
            <person name="Ortiz-Castellanos L."/>
            <person name="Poulter R."/>
            <person name="Rodriguez-Romero J."/>
            <person name="Ruiz-Herrera J."/>
            <person name="Shen Y.-Q."/>
            <person name="Zeng Q."/>
            <person name="Galagan J."/>
            <person name="Birren B.W."/>
            <person name="Cuomo C.A."/>
            <person name="Wickes B.L."/>
        </authorList>
    </citation>
    <scope>NUCLEOTIDE SEQUENCE [LARGE SCALE GENOMIC DNA]</scope>
    <source>
        <strain evidence="4">RA 99-880 / ATCC MYA-4621 / FGSC 9543 / NRRL 43880</strain>
    </source>
</reference>
<dbReference type="InterPro" id="IPR002083">
    <property type="entry name" value="MATH/TRAF_dom"/>
</dbReference>
<sequence>MPHLQNYMCPCDLNKPEKQQELHQHSIYDIDDVLPTVLPIYKELEQIDLQVHHWEIKDWSTLDQRTHGPIFEVGGHKWRILLFPKGNGQHEMMSIYLEVVPEEGLEKDWSICGQFAIVLIIVFVVKKSIGGSQDIIL</sequence>
<feature type="domain" description="MATH" evidence="2">
    <location>
        <begin position="49"/>
        <end position="137"/>
    </location>
</feature>
<evidence type="ECO:0000313" key="3">
    <source>
        <dbReference type="EMBL" id="EIE78602.1"/>
    </source>
</evidence>
<dbReference type="InterPro" id="IPR050804">
    <property type="entry name" value="MCC"/>
</dbReference>
<dbReference type="VEuPathDB" id="FungiDB:RO3G_03306"/>
<dbReference type="EMBL" id="CH476733">
    <property type="protein sequence ID" value="EIE78602.1"/>
    <property type="molecule type" value="Genomic_DNA"/>
</dbReference>
<protein>
    <recommendedName>
        <fullName evidence="2">MATH domain-containing protein</fullName>
    </recommendedName>
</protein>
<dbReference type="AlphaFoldDB" id="I1BQX2"/>
<dbReference type="GeneID" id="93610278"/>
<dbReference type="RefSeq" id="XP_067513998.1">
    <property type="nucleotide sequence ID" value="XM_067657897.1"/>
</dbReference>
<dbReference type="PANTHER" id="PTHR46236:SF35">
    <property type="entry name" value="MATH DOMAIN-CONTAINING PROTEIN"/>
    <property type="match status" value="1"/>
</dbReference>
<proteinExistence type="predicted"/>
<organism evidence="3 4">
    <name type="scientific">Rhizopus delemar (strain RA 99-880 / ATCC MYA-4621 / FGSC 9543 / NRRL 43880)</name>
    <name type="common">Mucormycosis agent</name>
    <name type="synonym">Rhizopus arrhizus var. delemar</name>
    <dbReference type="NCBI Taxonomy" id="246409"/>
    <lineage>
        <taxon>Eukaryota</taxon>
        <taxon>Fungi</taxon>
        <taxon>Fungi incertae sedis</taxon>
        <taxon>Mucoromycota</taxon>
        <taxon>Mucoromycotina</taxon>
        <taxon>Mucoromycetes</taxon>
        <taxon>Mucorales</taxon>
        <taxon>Mucorineae</taxon>
        <taxon>Rhizopodaceae</taxon>
        <taxon>Rhizopus</taxon>
    </lineage>
</organism>
<dbReference type="SUPFAM" id="SSF49599">
    <property type="entry name" value="TRAF domain-like"/>
    <property type="match status" value="1"/>
</dbReference>
<name>I1BQX2_RHIO9</name>
<dbReference type="InParanoid" id="I1BQX2"/>
<dbReference type="eggNOG" id="KOG1863">
    <property type="taxonomic scope" value="Eukaryota"/>
</dbReference>
<dbReference type="PANTHER" id="PTHR46236">
    <property type="entry name" value="TRAF-LIKE SUPERFAMILY PROTEIN"/>
    <property type="match status" value="1"/>
</dbReference>
<evidence type="ECO:0000313" key="4">
    <source>
        <dbReference type="Proteomes" id="UP000009138"/>
    </source>
</evidence>
<keyword evidence="1" id="KW-0175">Coiled coil</keyword>
<dbReference type="OrthoDB" id="289038at2759"/>
<evidence type="ECO:0000256" key="1">
    <source>
        <dbReference type="ARBA" id="ARBA00023054"/>
    </source>
</evidence>
<dbReference type="Proteomes" id="UP000009138">
    <property type="component" value="Unassembled WGS sequence"/>
</dbReference>
<dbReference type="STRING" id="246409.I1BQX2"/>
<dbReference type="InterPro" id="IPR008974">
    <property type="entry name" value="TRAF-like"/>
</dbReference>
<keyword evidence="4" id="KW-1185">Reference proteome</keyword>
<dbReference type="OMA" id="EHAWEDE"/>
<dbReference type="Pfam" id="PF22486">
    <property type="entry name" value="MATH_2"/>
    <property type="match status" value="1"/>
</dbReference>
<dbReference type="Gene3D" id="2.60.210.10">
    <property type="entry name" value="Apoptosis, Tumor Necrosis Factor Receptor Associated Protein 2, Chain A"/>
    <property type="match status" value="1"/>
</dbReference>
<evidence type="ECO:0000259" key="2">
    <source>
        <dbReference type="PROSITE" id="PS50144"/>
    </source>
</evidence>
<gene>
    <name evidence="3" type="ORF">RO3G_03306</name>
</gene>